<dbReference type="EMBL" id="JXST01000049">
    <property type="protein sequence ID" value="KIU14228.1"/>
    <property type="molecule type" value="Genomic_DNA"/>
</dbReference>
<sequence length="252" mass="27984">MPSEAERRADLLISRYARLTDGNPGFHYHLHMDMSDPVASALVESHHSRADLIPLMSDDNRYQTWRLRLEHPNWWIGLRACDTTPLLHEVITRLTPTAQPEYLRIPIGCNAEGETIWVDCVPHRGASGFVGSHWVNQTIAAVTPLSDEAKAKLAVALRRELLGRNLCQGWPTWIIETHSGSENADPATVFPESEIDENIDVDALTAAITAGEGIHGTQWADAIRTMIGDLDLTTWPGVTDALRTESQTLSRP</sequence>
<gene>
    <name evidence="1" type="ORF">TL10_25525</name>
</gene>
<name>A0A0D1IY14_9MYCO</name>
<protein>
    <submittedName>
        <fullName evidence="1">Uncharacterized protein</fullName>
    </submittedName>
</protein>
<comment type="caution">
    <text evidence="1">The sequence shown here is derived from an EMBL/GenBank/DDBJ whole genome shotgun (WGS) entry which is preliminary data.</text>
</comment>
<evidence type="ECO:0000313" key="2">
    <source>
        <dbReference type="Proteomes" id="UP000032221"/>
    </source>
</evidence>
<proteinExistence type="predicted"/>
<keyword evidence="2" id="KW-1185">Reference proteome</keyword>
<organism evidence="1 2">
    <name type="scientific">Mycolicibacterium llatzerense</name>
    <dbReference type="NCBI Taxonomy" id="280871"/>
    <lineage>
        <taxon>Bacteria</taxon>
        <taxon>Bacillati</taxon>
        <taxon>Actinomycetota</taxon>
        <taxon>Actinomycetes</taxon>
        <taxon>Mycobacteriales</taxon>
        <taxon>Mycobacteriaceae</taxon>
        <taxon>Mycolicibacterium</taxon>
    </lineage>
</organism>
<dbReference type="PATRIC" id="fig|280871.6.peg.5291"/>
<dbReference type="AlphaFoldDB" id="A0A0D1IY14"/>
<evidence type="ECO:0000313" key="1">
    <source>
        <dbReference type="EMBL" id="KIU14228.1"/>
    </source>
</evidence>
<accession>A0A0D1IY14</accession>
<dbReference type="Proteomes" id="UP000032221">
    <property type="component" value="Unassembled WGS sequence"/>
</dbReference>
<reference evidence="1 2" key="1">
    <citation type="submission" date="2015-01" db="EMBL/GenBank/DDBJ databases">
        <title>Genome sequence of Mycobacterium llatzerense and Mycobacterium immunogenum recovered from brain abscess.</title>
        <authorList>
            <person name="Greninger A.L."/>
            <person name="Langelier C."/>
            <person name="Cunningham G."/>
            <person name="Chiu C.Y."/>
            <person name="Miller S."/>
        </authorList>
    </citation>
    <scope>NUCLEOTIDE SEQUENCE [LARGE SCALE GENOMIC DNA]</scope>
    <source>
        <strain evidence="1 2">CLUC14</strain>
    </source>
</reference>